<evidence type="ECO:0000313" key="2">
    <source>
        <dbReference type="Proteomes" id="UP000807353"/>
    </source>
</evidence>
<gene>
    <name evidence="1" type="ORF">BDZ94DRAFT_1295084</name>
</gene>
<proteinExistence type="predicted"/>
<evidence type="ECO:0000313" key="1">
    <source>
        <dbReference type="EMBL" id="KAF9467318.1"/>
    </source>
</evidence>
<protein>
    <recommendedName>
        <fullName evidence="3">F-box domain-containing protein</fullName>
    </recommendedName>
</protein>
<dbReference type="EMBL" id="MU150237">
    <property type="protein sequence ID" value="KAF9467318.1"/>
    <property type="molecule type" value="Genomic_DNA"/>
</dbReference>
<comment type="caution">
    <text evidence="1">The sequence shown here is derived from an EMBL/GenBank/DDBJ whole genome shotgun (WGS) entry which is preliminary data.</text>
</comment>
<name>A0A9P6CP51_9AGAR</name>
<reference evidence="1" key="1">
    <citation type="submission" date="2020-11" db="EMBL/GenBank/DDBJ databases">
        <authorList>
            <consortium name="DOE Joint Genome Institute"/>
            <person name="Ahrendt S."/>
            <person name="Riley R."/>
            <person name="Andreopoulos W."/>
            <person name="Labutti K."/>
            <person name="Pangilinan J."/>
            <person name="Ruiz-Duenas F.J."/>
            <person name="Barrasa J.M."/>
            <person name="Sanchez-Garcia M."/>
            <person name="Camarero S."/>
            <person name="Miyauchi S."/>
            <person name="Serrano A."/>
            <person name="Linde D."/>
            <person name="Babiker R."/>
            <person name="Drula E."/>
            <person name="Ayuso-Fernandez I."/>
            <person name="Pacheco R."/>
            <person name="Padilla G."/>
            <person name="Ferreira P."/>
            <person name="Barriuso J."/>
            <person name="Kellner H."/>
            <person name="Castanera R."/>
            <person name="Alfaro M."/>
            <person name="Ramirez L."/>
            <person name="Pisabarro A.G."/>
            <person name="Kuo A."/>
            <person name="Tritt A."/>
            <person name="Lipzen A."/>
            <person name="He G."/>
            <person name="Yan M."/>
            <person name="Ng V."/>
            <person name="Cullen D."/>
            <person name="Martin F."/>
            <person name="Rosso M.-N."/>
            <person name="Henrissat B."/>
            <person name="Hibbett D."/>
            <person name="Martinez A.T."/>
            <person name="Grigoriev I.V."/>
        </authorList>
    </citation>
    <scope>NUCLEOTIDE SEQUENCE</scope>
    <source>
        <strain evidence="1">CBS 247.69</strain>
    </source>
</reference>
<organism evidence="1 2">
    <name type="scientific">Collybia nuda</name>
    <dbReference type="NCBI Taxonomy" id="64659"/>
    <lineage>
        <taxon>Eukaryota</taxon>
        <taxon>Fungi</taxon>
        <taxon>Dikarya</taxon>
        <taxon>Basidiomycota</taxon>
        <taxon>Agaricomycotina</taxon>
        <taxon>Agaricomycetes</taxon>
        <taxon>Agaricomycetidae</taxon>
        <taxon>Agaricales</taxon>
        <taxon>Tricholomatineae</taxon>
        <taxon>Clitocybaceae</taxon>
        <taxon>Collybia</taxon>
    </lineage>
</organism>
<keyword evidence="2" id="KW-1185">Reference proteome</keyword>
<evidence type="ECO:0008006" key="3">
    <source>
        <dbReference type="Google" id="ProtNLM"/>
    </source>
</evidence>
<accession>A0A9P6CP51</accession>
<dbReference type="AlphaFoldDB" id="A0A9P6CP51"/>
<dbReference type="OrthoDB" id="2919154at2759"/>
<dbReference type="Proteomes" id="UP000807353">
    <property type="component" value="Unassembled WGS sequence"/>
</dbReference>
<sequence length="417" mass="47465">MVASSLLPQELIDICIDFLHSDIESLTSCSLVCWNWVPAARFHLFSFVELFESISGAINRRHCRYPSNVLPFIELLASPHNTIAPYIHGASLKLRVRKDRDAPGMLIDALSNAGVKLTKLITTTNRQNIAFLLKFPKFNPYITDLTVDISRAWSDEYTRINEGLVFAMSFPLLHTLSIDASFELEEAQQSFSIYPPDNRWCYLETLSLHLQDSEMVFEWFLKIGWEARLRTLRLRVYRCEHGGCGPVTHLNAFLMDICNTLEDFMMYVDGRYRWGMPQRVLSPNPNFGHLDFSNLSKLHSLQLNLHDVDTICDSLESLHHSARMKSIVINVFPWTNQALFDTQVSCRKDEMWPRLGRILTATQFSGIARLDVSVPSSYGEEGLALVERSLAPAQTALRCVSGVFVSTIGVGYPFNYL</sequence>